<dbReference type="InterPro" id="IPR008769">
    <property type="entry name" value="PhaF_PhaI"/>
</dbReference>
<dbReference type="PANTHER" id="PTHR38664:SF1">
    <property type="entry name" value="SLR0058 PROTEIN"/>
    <property type="match status" value="1"/>
</dbReference>
<evidence type="ECO:0000313" key="1">
    <source>
        <dbReference type="EMBL" id="MBC8207778.1"/>
    </source>
</evidence>
<comment type="caution">
    <text evidence="1">The sequence shown here is derived from an EMBL/GenBank/DDBJ whole genome shotgun (WGS) entry which is preliminary data.</text>
</comment>
<evidence type="ECO:0000313" key="2">
    <source>
        <dbReference type="Proteomes" id="UP000599024"/>
    </source>
</evidence>
<dbReference type="NCBIfam" id="NF047773">
    <property type="entry name" value="phas_rel_Lepto"/>
    <property type="match status" value="1"/>
</dbReference>
<proteinExistence type="predicted"/>
<gene>
    <name evidence="1" type="ORF">H8E79_01235</name>
</gene>
<dbReference type="AlphaFoldDB" id="A0A8J6N6U3"/>
<organism evidence="1 2">
    <name type="scientific">Candidatus Desulfatifera sulfidica</name>
    <dbReference type="NCBI Taxonomy" id="2841691"/>
    <lineage>
        <taxon>Bacteria</taxon>
        <taxon>Pseudomonadati</taxon>
        <taxon>Thermodesulfobacteriota</taxon>
        <taxon>Desulfobulbia</taxon>
        <taxon>Desulfobulbales</taxon>
        <taxon>Desulfobulbaceae</taxon>
        <taxon>Candidatus Desulfatifera</taxon>
    </lineage>
</organism>
<reference evidence="1 2" key="1">
    <citation type="submission" date="2020-08" db="EMBL/GenBank/DDBJ databases">
        <title>Bridging the membrane lipid divide: bacteria of the FCB group superphylum have the potential to synthesize archaeal ether lipids.</title>
        <authorList>
            <person name="Villanueva L."/>
            <person name="Von Meijenfeldt F.A.B."/>
            <person name="Westbye A.B."/>
            <person name="Yadav S."/>
            <person name="Hopmans E.C."/>
            <person name="Dutilh B.E."/>
            <person name="Sinninghe Damste J.S."/>
        </authorList>
    </citation>
    <scope>NUCLEOTIDE SEQUENCE [LARGE SCALE GENOMIC DNA]</scope>
    <source>
        <strain evidence="1">NIOZ-UU81</strain>
    </source>
</reference>
<accession>A0A8J6N6U3</accession>
<dbReference type="Proteomes" id="UP000599024">
    <property type="component" value="Unassembled WGS sequence"/>
</dbReference>
<name>A0A8J6N6U3_9BACT</name>
<dbReference type="EMBL" id="JACNLK010000015">
    <property type="protein sequence ID" value="MBC8207778.1"/>
    <property type="molecule type" value="Genomic_DNA"/>
</dbReference>
<protein>
    <recommendedName>
        <fullName evidence="3">Polyhydroxyalkanoate synthesis regulator phasin</fullName>
    </recommendedName>
</protein>
<evidence type="ECO:0008006" key="3">
    <source>
        <dbReference type="Google" id="ProtNLM"/>
    </source>
</evidence>
<sequence>MKELLKNIAYTGIGAAFLTKEKIETLKDDLIAQGKIKEDEGKQFVDELVKKTDSIKDSLDLKISQIIEDKIKALDIPTNADLADLRRQVEELQIALNKESETEQSNTTT</sequence>
<dbReference type="PANTHER" id="PTHR38664">
    <property type="entry name" value="SLR0058 PROTEIN"/>
    <property type="match status" value="1"/>
</dbReference>